<dbReference type="SUPFAM" id="SSF52091">
    <property type="entry name" value="SpoIIaa-like"/>
    <property type="match status" value="1"/>
</dbReference>
<organism evidence="2 3">
    <name type="scientific">Mesoflavibacter profundi</name>
    <dbReference type="NCBI Taxonomy" id="2708110"/>
    <lineage>
        <taxon>Bacteria</taxon>
        <taxon>Pseudomonadati</taxon>
        <taxon>Bacteroidota</taxon>
        <taxon>Flavobacteriia</taxon>
        <taxon>Flavobacteriales</taxon>
        <taxon>Flavobacteriaceae</taxon>
        <taxon>Mesoflavibacter</taxon>
    </lineage>
</organism>
<keyword evidence="3" id="KW-1185">Reference proteome</keyword>
<gene>
    <name evidence="2" type="ORF">OOZ35_08875</name>
</gene>
<evidence type="ECO:0000313" key="3">
    <source>
        <dbReference type="Proteomes" id="UP001149142"/>
    </source>
</evidence>
<proteinExistence type="predicted"/>
<protein>
    <submittedName>
        <fullName evidence="2">STAS domain-containing protein</fullName>
    </submittedName>
</protein>
<name>A0ABT4S0J8_9FLAO</name>
<dbReference type="EMBL" id="JAPFGC010000002">
    <property type="protein sequence ID" value="MDA0177600.1"/>
    <property type="molecule type" value="Genomic_DNA"/>
</dbReference>
<dbReference type="Pfam" id="PF01740">
    <property type="entry name" value="STAS"/>
    <property type="match status" value="1"/>
</dbReference>
<dbReference type="Proteomes" id="UP001149142">
    <property type="component" value="Unassembled WGS sequence"/>
</dbReference>
<dbReference type="Gene3D" id="3.30.750.24">
    <property type="entry name" value="STAS domain"/>
    <property type="match status" value="1"/>
</dbReference>
<evidence type="ECO:0000259" key="1">
    <source>
        <dbReference type="PROSITE" id="PS50801"/>
    </source>
</evidence>
<evidence type="ECO:0000313" key="2">
    <source>
        <dbReference type="EMBL" id="MDA0177600.1"/>
    </source>
</evidence>
<dbReference type="RefSeq" id="WP_106686825.1">
    <property type="nucleotide sequence ID" value="NZ_CAXQEU010000004.1"/>
</dbReference>
<dbReference type="InterPro" id="IPR036513">
    <property type="entry name" value="STAS_dom_sf"/>
</dbReference>
<accession>A0ABT4S0J8</accession>
<sequence length="91" mass="10190">MALTITRQENTFKVEGQLNTATVSNFKTHLVLMLNCLSQITIDIDKVSKIDTSGLDAIKTLYNNAKAWNKHFAIVGEGCKDIYEELRLTSV</sequence>
<reference evidence="2" key="1">
    <citation type="submission" date="2022-11" db="EMBL/GenBank/DDBJ databases">
        <title>Refractory cell wall polysaccharides provide important carbon source for microbial heterotrophs in the hadal ocean.</title>
        <authorList>
            <person name="Zhu X."/>
        </authorList>
    </citation>
    <scope>NUCLEOTIDE SEQUENCE</scope>
    <source>
        <strain evidence="2">MTRN7</strain>
    </source>
</reference>
<dbReference type="PROSITE" id="PS50801">
    <property type="entry name" value="STAS"/>
    <property type="match status" value="1"/>
</dbReference>
<dbReference type="InterPro" id="IPR002645">
    <property type="entry name" value="STAS_dom"/>
</dbReference>
<comment type="caution">
    <text evidence="2">The sequence shown here is derived from an EMBL/GenBank/DDBJ whole genome shotgun (WGS) entry which is preliminary data.</text>
</comment>
<feature type="domain" description="STAS" evidence="1">
    <location>
        <begin position="12"/>
        <end position="91"/>
    </location>
</feature>